<dbReference type="Gene3D" id="2.30.30.440">
    <property type="entry name" value="Domain of unknown function DUF1918"/>
    <property type="match status" value="1"/>
</dbReference>
<evidence type="ECO:0000313" key="3">
    <source>
        <dbReference type="EMBL" id="PXX57593.1"/>
    </source>
</evidence>
<dbReference type="Proteomes" id="UP000247569">
    <property type="component" value="Unassembled WGS sequence"/>
</dbReference>
<feature type="compositionally biased region" description="Basic and acidic residues" evidence="1">
    <location>
        <begin position="56"/>
        <end position="66"/>
    </location>
</feature>
<dbReference type="Pfam" id="PF08940">
    <property type="entry name" value="DUF1918"/>
    <property type="match status" value="1"/>
</dbReference>
<dbReference type="RefSeq" id="WP_040742450.1">
    <property type="nucleotide sequence ID" value="NZ_QJKF01000017.1"/>
</dbReference>
<organism evidence="3 4">
    <name type="scientific">Nocardia tenerifensis</name>
    <dbReference type="NCBI Taxonomy" id="228006"/>
    <lineage>
        <taxon>Bacteria</taxon>
        <taxon>Bacillati</taxon>
        <taxon>Actinomycetota</taxon>
        <taxon>Actinomycetes</taxon>
        <taxon>Mycobacteriales</taxon>
        <taxon>Nocardiaceae</taxon>
        <taxon>Nocardia</taxon>
    </lineage>
</organism>
<keyword evidence="4" id="KW-1185">Reference proteome</keyword>
<comment type="caution">
    <text evidence="3">The sequence shown here is derived from an EMBL/GenBank/DDBJ whole genome shotgun (WGS) entry which is preliminary data.</text>
</comment>
<reference evidence="3 4" key="1">
    <citation type="submission" date="2018-05" db="EMBL/GenBank/DDBJ databases">
        <title>Genomic Encyclopedia of Type Strains, Phase IV (KMG-IV): sequencing the most valuable type-strain genomes for metagenomic binning, comparative biology and taxonomic classification.</title>
        <authorList>
            <person name="Goeker M."/>
        </authorList>
    </citation>
    <scope>NUCLEOTIDE SEQUENCE [LARGE SCALE GENOMIC DNA]</scope>
    <source>
        <strain evidence="3 4">DSM 44704</strain>
    </source>
</reference>
<accession>A0A318JVU6</accession>
<dbReference type="InterPro" id="IPR015035">
    <property type="entry name" value="DUF1918"/>
</dbReference>
<evidence type="ECO:0000259" key="2">
    <source>
        <dbReference type="Pfam" id="PF08940"/>
    </source>
</evidence>
<feature type="region of interest" description="Disordered" evidence="1">
    <location>
        <begin position="34"/>
        <end position="66"/>
    </location>
</feature>
<evidence type="ECO:0000313" key="4">
    <source>
        <dbReference type="Proteomes" id="UP000247569"/>
    </source>
</evidence>
<evidence type="ECO:0000256" key="1">
    <source>
        <dbReference type="SAM" id="MobiDB-lite"/>
    </source>
</evidence>
<feature type="domain" description="DUF1918" evidence="2">
    <location>
        <begin position="1"/>
        <end position="57"/>
    </location>
</feature>
<proteinExistence type="predicted"/>
<dbReference type="AlphaFoldDB" id="A0A318JVU6"/>
<dbReference type="OrthoDB" id="4828144at2"/>
<dbReference type="EMBL" id="QJKF01000017">
    <property type="protein sequence ID" value="PXX57593.1"/>
    <property type="molecule type" value="Genomic_DNA"/>
</dbReference>
<dbReference type="SUPFAM" id="SSF50118">
    <property type="entry name" value="Cell growth inhibitor/plasmid maintenance toxic component"/>
    <property type="match status" value="1"/>
</dbReference>
<sequence length="66" mass="7085">MHASKGDRLVMHSRIVGQPDRVVEVVEVLGADGTPPYRVRAEDGHESIVSPGPDTVVDHRKASAAE</sequence>
<gene>
    <name evidence="3" type="ORF">DFR70_11721</name>
</gene>
<protein>
    <submittedName>
        <fullName evidence="3">Uncharacterized protein DUF1918</fullName>
    </submittedName>
</protein>
<name>A0A318JVU6_9NOCA</name>